<dbReference type="AlphaFoldDB" id="A0A1I8PHK5"/>
<dbReference type="VEuPathDB" id="VectorBase:SCAU008147"/>
<organism evidence="2 3">
    <name type="scientific">Stomoxys calcitrans</name>
    <name type="common">Stable fly</name>
    <name type="synonym">Conops calcitrans</name>
    <dbReference type="NCBI Taxonomy" id="35570"/>
    <lineage>
        <taxon>Eukaryota</taxon>
        <taxon>Metazoa</taxon>
        <taxon>Ecdysozoa</taxon>
        <taxon>Arthropoda</taxon>
        <taxon>Hexapoda</taxon>
        <taxon>Insecta</taxon>
        <taxon>Pterygota</taxon>
        <taxon>Neoptera</taxon>
        <taxon>Endopterygota</taxon>
        <taxon>Diptera</taxon>
        <taxon>Brachycera</taxon>
        <taxon>Muscomorpha</taxon>
        <taxon>Muscoidea</taxon>
        <taxon>Muscidae</taxon>
        <taxon>Stomoxys</taxon>
    </lineage>
</organism>
<evidence type="ECO:0008006" key="4">
    <source>
        <dbReference type="Google" id="ProtNLM"/>
    </source>
</evidence>
<gene>
    <name evidence="2" type="primary">106089875</name>
</gene>
<feature type="region of interest" description="Disordered" evidence="1">
    <location>
        <begin position="86"/>
        <end position="139"/>
    </location>
</feature>
<dbReference type="OrthoDB" id="7935458at2759"/>
<name>A0A1I8PHK5_STOCA</name>
<accession>A0A1I8PHK5</accession>
<feature type="compositionally biased region" description="Low complexity" evidence="1">
    <location>
        <begin position="92"/>
        <end position="108"/>
    </location>
</feature>
<protein>
    <recommendedName>
        <fullName evidence="4">BZIP domain-containing protein</fullName>
    </recommendedName>
</protein>
<dbReference type="EnsemblMetazoa" id="SCAU008147-RA">
    <property type="protein sequence ID" value="SCAU008147-PA"/>
    <property type="gene ID" value="SCAU008147"/>
</dbReference>
<evidence type="ECO:0000256" key="1">
    <source>
        <dbReference type="SAM" id="MobiDB-lite"/>
    </source>
</evidence>
<proteinExistence type="predicted"/>
<sequence>MPPMHLLRSNMPKGGGLFLKDDWMSLTQNFQMQSITKQQQSNLSTQYIDQVVDTEMKRVKANCQREEEQFVEQMLLENPIVVERRSLSPVGQSTQSTVPTVTTDSTPKTNDDNYQLLHSAGNGCSSNYSNRPRHRDANKAATLQQLQLQQQQQRAESCRRSRINNKIKKAKMKFRHKFMSNKLMQSISMLKCIQKLIDQAEMQLQSQGYPQQQLEKIKELYCGGGL</sequence>
<dbReference type="Proteomes" id="UP000095300">
    <property type="component" value="Unassembled WGS sequence"/>
</dbReference>
<keyword evidence="3" id="KW-1185">Reference proteome</keyword>
<evidence type="ECO:0000313" key="2">
    <source>
        <dbReference type="EnsemblMetazoa" id="SCAU008147-PA"/>
    </source>
</evidence>
<evidence type="ECO:0000313" key="3">
    <source>
        <dbReference type="Proteomes" id="UP000095300"/>
    </source>
</evidence>
<reference evidence="2" key="1">
    <citation type="submission" date="2020-05" db="UniProtKB">
        <authorList>
            <consortium name="EnsemblMetazoa"/>
        </authorList>
    </citation>
    <scope>IDENTIFICATION</scope>
    <source>
        <strain evidence="2">USDA</strain>
    </source>
</reference>